<dbReference type="AlphaFoldDB" id="A0A3D4V3R3"/>
<keyword evidence="5" id="KW-1133">Transmembrane helix</keyword>
<evidence type="ECO:0000256" key="3">
    <source>
        <dbReference type="ARBA" id="ARBA00023054"/>
    </source>
</evidence>
<dbReference type="GO" id="GO:0006310">
    <property type="term" value="P:DNA recombination"/>
    <property type="evidence" value="ECO:0007669"/>
    <property type="project" value="UniProtKB-KW"/>
</dbReference>
<feature type="transmembrane region" description="Helical" evidence="5">
    <location>
        <begin position="12"/>
        <end position="34"/>
    </location>
</feature>
<keyword evidence="5" id="KW-0472">Membrane</keyword>
<evidence type="ECO:0000313" key="7">
    <source>
        <dbReference type="Proteomes" id="UP000264071"/>
    </source>
</evidence>
<keyword evidence="3" id="KW-0175">Coiled coil</keyword>
<comment type="function">
    <text evidence="1">Involved in DNA recombination.</text>
</comment>
<sequence length="404" mass="43705">MQEIAGTADASPLAMVMWLAAGAVFGGVITWLVARRIAHADVARARSDAMNDADARARATEVALREQLARHEAEASLTERHGSVSELLVPIRETLSRYDAALGELGRAQARVAGQITERLDAVTLAGETLRHETQQLSQALRAPSVRGQWGELQLRRVCELAGMLAYCDFEPQVTVRGESGVQRPDLIVRLPGDRRIVVDAKAPLSAYLEAMAAGDERTRTARLAAHAAQVRAHVQQLAAKRYWAQFDDAPDFVVLFLPGEAFFAAALDADPSLLEAALEDRVLLATPTTLIALLKAAAYGWRQERVADEAAQVAALGRELHERLSVFDEQLVELGRGLQRAVLSYNRAIGSLERRVLVSARKLGTLSGVAAVDGSLTSPSLLDVQVRGSEGYDSEGTEPERVP</sequence>
<keyword evidence="4" id="KW-0233">DNA recombination</keyword>
<name>A0A3D4V3R3_9BACT</name>
<dbReference type="InterPro" id="IPR003798">
    <property type="entry name" value="DNA_recombination_RmuC"/>
</dbReference>
<gene>
    <name evidence="6" type="ORF">DGD08_00880</name>
</gene>
<dbReference type="PANTHER" id="PTHR30563:SF0">
    <property type="entry name" value="DNA RECOMBINATION PROTEIN RMUC"/>
    <property type="match status" value="1"/>
</dbReference>
<dbReference type="Pfam" id="PF02646">
    <property type="entry name" value="RmuC"/>
    <property type="match status" value="1"/>
</dbReference>
<comment type="caution">
    <text evidence="6">The sequence shown here is derived from an EMBL/GenBank/DDBJ whole genome shotgun (WGS) entry which is preliminary data.</text>
</comment>
<dbReference type="Proteomes" id="UP000264071">
    <property type="component" value="Unassembled WGS sequence"/>
</dbReference>
<evidence type="ECO:0000256" key="2">
    <source>
        <dbReference type="ARBA" id="ARBA00009840"/>
    </source>
</evidence>
<organism evidence="6 7">
    <name type="scientific">Gemmatimonas aurantiaca</name>
    <dbReference type="NCBI Taxonomy" id="173480"/>
    <lineage>
        <taxon>Bacteria</taxon>
        <taxon>Pseudomonadati</taxon>
        <taxon>Gemmatimonadota</taxon>
        <taxon>Gemmatimonadia</taxon>
        <taxon>Gemmatimonadales</taxon>
        <taxon>Gemmatimonadaceae</taxon>
        <taxon>Gemmatimonas</taxon>
    </lineage>
</organism>
<evidence type="ECO:0000256" key="5">
    <source>
        <dbReference type="SAM" id="Phobius"/>
    </source>
</evidence>
<dbReference type="EMBL" id="DPIY01000001">
    <property type="protein sequence ID" value="HCT55743.1"/>
    <property type="molecule type" value="Genomic_DNA"/>
</dbReference>
<evidence type="ECO:0000313" key="6">
    <source>
        <dbReference type="EMBL" id="HCT55743.1"/>
    </source>
</evidence>
<accession>A0A3D4V3R3</accession>
<reference evidence="6 7" key="1">
    <citation type="journal article" date="2018" name="Nat. Biotechnol.">
        <title>A standardized bacterial taxonomy based on genome phylogeny substantially revises the tree of life.</title>
        <authorList>
            <person name="Parks D.H."/>
            <person name="Chuvochina M."/>
            <person name="Waite D.W."/>
            <person name="Rinke C."/>
            <person name="Skarshewski A."/>
            <person name="Chaumeil P.A."/>
            <person name="Hugenholtz P."/>
        </authorList>
    </citation>
    <scope>NUCLEOTIDE SEQUENCE [LARGE SCALE GENOMIC DNA]</scope>
    <source>
        <strain evidence="6">UBA8844</strain>
    </source>
</reference>
<evidence type="ECO:0000256" key="1">
    <source>
        <dbReference type="ARBA" id="ARBA00003416"/>
    </source>
</evidence>
<dbReference type="PANTHER" id="PTHR30563">
    <property type="entry name" value="DNA RECOMBINATION PROTEIN RMUC"/>
    <property type="match status" value="1"/>
</dbReference>
<comment type="similarity">
    <text evidence="2">Belongs to the RmuC family.</text>
</comment>
<protein>
    <submittedName>
        <fullName evidence="6">DNA recombination protein RmuC</fullName>
    </submittedName>
</protein>
<proteinExistence type="inferred from homology"/>
<evidence type="ECO:0000256" key="4">
    <source>
        <dbReference type="ARBA" id="ARBA00023172"/>
    </source>
</evidence>
<dbReference type="OMA" id="AGAVPHM"/>
<keyword evidence="5" id="KW-0812">Transmembrane</keyword>